<accession>A0A0D0CIL3</accession>
<dbReference type="SUPFAM" id="SSF52540">
    <property type="entry name" value="P-loop containing nucleoside triphosphate hydrolases"/>
    <property type="match status" value="1"/>
</dbReference>
<dbReference type="AlphaFoldDB" id="A0A0D0CIL3"/>
<dbReference type="EMBL" id="KN834786">
    <property type="protein sequence ID" value="KIK58147.1"/>
    <property type="molecule type" value="Genomic_DNA"/>
</dbReference>
<dbReference type="PANTHER" id="PTHR35205">
    <property type="entry name" value="NB-ARC AND TPR DOMAIN PROTEIN"/>
    <property type="match status" value="1"/>
</dbReference>
<keyword evidence="2" id="KW-1185">Reference proteome</keyword>
<organism evidence="1 2">
    <name type="scientific">Collybiopsis luxurians FD-317 M1</name>
    <dbReference type="NCBI Taxonomy" id="944289"/>
    <lineage>
        <taxon>Eukaryota</taxon>
        <taxon>Fungi</taxon>
        <taxon>Dikarya</taxon>
        <taxon>Basidiomycota</taxon>
        <taxon>Agaricomycotina</taxon>
        <taxon>Agaricomycetes</taxon>
        <taxon>Agaricomycetidae</taxon>
        <taxon>Agaricales</taxon>
        <taxon>Marasmiineae</taxon>
        <taxon>Omphalotaceae</taxon>
        <taxon>Collybiopsis</taxon>
        <taxon>Collybiopsis luxurians</taxon>
    </lineage>
</organism>
<dbReference type="InterPro" id="IPR027417">
    <property type="entry name" value="P-loop_NTPase"/>
</dbReference>
<dbReference type="OrthoDB" id="4487085at2759"/>
<reference evidence="1 2" key="1">
    <citation type="submission" date="2014-04" db="EMBL/GenBank/DDBJ databases">
        <title>Evolutionary Origins and Diversification of the Mycorrhizal Mutualists.</title>
        <authorList>
            <consortium name="DOE Joint Genome Institute"/>
            <consortium name="Mycorrhizal Genomics Consortium"/>
            <person name="Kohler A."/>
            <person name="Kuo A."/>
            <person name="Nagy L.G."/>
            <person name="Floudas D."/>
            <person name="Copeland A."/>
            <person name="Barry K.W."/>
            <person name="Cichocki N."/>
            <person name="Veneault-Fourrey C."/>
            <person name="LaButti K."/>
            <person name="Lindquist E.A."/>
            <person name="Lipzen A."/>
            <person name="Lundell T."/>
            <person name="Morin E."/>
            <person name="Murat C."/>
            <person name="Riley R."/>
            <person name="Ohm R."/>
            <person name="Sun H."/>
            <person name="Tunlid A."/>
            <person name="Henrissat B."/>
            <person name="Grigoriev I.V."/>
            <person name="Hibbett D.S."/>
            <person name="Martin F."/>
        </authorList>
    </citation>
    <scope>NUCLEOTIDE SEQUENCE [LARGE SCALE GENOMIC DNA]</scope>
    <source>
        <strain evidence="1 2">FD-317 M1</strain>
    </source>
</reference>
<evidence type="ECO:0000313" key="2">
    <source>
        <dbReference type="Proteomes" id="UP000053593"/>
    </source>
</evidence>
<evidence type="ECO:0008006" key="3">
    <source>
        <dbReference type="Google" id="ProtNLM"/>
    </source>
</evidence>
<dbReference type="HOGENOM" id="CLU_000288_125_13_1"/>
<dbReference type="Gene3D" id="3.40.50.300">
    <property type="entry name" value="P-loop containing nucleotide triphosphate hydrolases"/>
    <property type="match status" value="1"/>
</dbReference>
<dbReference type="PANTHER" id="PTHR35205:SF1">
    <property type="entry name" value="ZU5 DOMAIN-CONTAINING PROTEIN"/>
    <property type="match status" value="1"/>
</dbReference>
<proteinExistence type="predicted"/>
<protein>
    <recommendedName>
        <fullName evidence="3">NB-ARC domain-containing protein</fullName>
    </recommendedName>
</protein>
<name>A0A0D0CIL3_9AGAR</name>
<gene>
    <name evidence="1" type="ORF">GYMLUDRAFT_697637</name>
</gene>
<evidence type="ECO:0000313" key="1">
    <source>
        <dbReference type="EMBL" id="KIK58147.1"/>
    </source>
</evidence>
<dbReference type="Proteomes" id="UP000053593">
    <property type="component" value="Unassembled WGS sequence"/>
</dbReference>
<sequence length="432" mass="49203">MTTWNQQALNPPIEGVERNVPIPNINNLGAMFAGASNFTITGSPIFNVHQAIGSLEEEASTTAPTGYIPDMTDLGPVSPFFTGRHNILLELANYFSLESLSTKIHERKIFVLYGMGGVGKTQTALKFMHTFRTRFTKVYLIAASSEESIKASFYDIAIKNGLSKSSDWEAGFRWLSKHEEEWIILYDNADDPKIDLGPFLPQSSHGNIVVTSRNNTLKQLSIKSKELKDMIPEDGVQLLLNHAIKDHQPTAEEELKAMDIAAKLHHFALALVHAGSYISEHNCLNTYLERLEKHQLTLMNRTLPQSIDQYSLSVYATWDLSWKELDEECQTFLRICSCLHYEGIPRELFQRALDNFRRENGHSLAAYPFLAIITSQRLEWDDTVMDKIIKTIRSYSLINVVKEARDSKYCSNIYIRCRHHILEIISDSLQEF</sequence>